<sequence>MADLTFATPAGQTIDRELLIAYLDTGTTDSPVLSAIGKRVEDSSEEYDWSQESKKDIMGNTFTTMKKPTVTQSFDPIPLDAGDPAAVKLWNLGIKDQDVQALANQKMVIAHLYATSGEAKFAESYDSCAIAITSIGGEGGGTINIATDITYGGARTLGTIKKGPNGAMTFTADAEA</sequence>
<dbReference type="EMBL" id="BK016126">
    <property type="protein sequence ID" value="DAF97108.1"/>
    <property type="molecule type" value="Genomic_DNA"/>
</dbReference>
<name>A0A8S5URS8_9CAUD</name>
<evidence type="ECO:0000313" key="1">
    <source>
        <dbReference type="EMBL" id="DAF97108.1"/>
    </source>
</evidence>
<reference evidence="1" key="1">
    <citation type="journal article" date="2021" name="Proc. Natl. Acad. Sci. U.S.A.">
        <title>A Catalog of Tens of Thousands of Viruses from Human Metagenomes Reveals Hidden Associations with Chronic Diseases.</title>
        <authorList>
            <person name="Tisza M.J."/>
            <person name="Buck C.B."/>
        </authorList>
    </citation>
    <scope>NUCLEOTIDE SEQUENCE</scope>
    <source>
        <strain evidence="1">Cthae16</strain>
    </source>
</reference>
<accession>A0A8S5URS8</accession>
<proteinExistence type="predicted"/>
<organism evidence="1">
    <name type="scientific">Siphoviridae sp. cthae16</name>
    <dbReference type="NCBI Taxonomy" id="2825617"/>
    <lineage>
        <taxon>Viruses</taxon>
        <taxon>Duplodnaviria</taxon>
        <taxon>Heunggongvirae</taxon>
        <taxon>Uroviricota</taxon>
        <taxon>Caudoviricetes</taxon>
    </lineage>
</organism>
<protein>
    <submittedName>
        <fullName evidence="1">Uncharacterized protein</fullName>
    </submittedName>
</protein>